<dbReference type="NCBIfam" id="TIGR00211">
    <property type="entry name" value="glyS"/>
    <property type="match status" value="1"/>
</dbReference>
<evidence type="ECO:0000313" key="9">
    <source>
        <dbReference type="EMBL" id="HFT93208.1"/>
    </source>
</evidence>
<reference evidence="9" key="1">
    <citation type="journal article" date="2020" name="mSystems">
        <title>Genome- and Community-Level Interaction Insights into Carbon Utilization and Element Cycling Functions of Hydrothermarchaeota in Hydrothermal Sediment.</title>
        <authorList>
            <person name="Zhou Z."/>
            <person name="Liu Y."/>
            <person name="Xu W."/>
            <person name="Pan J."/>
            <person name="Luo Z.H."/>
            <person name="Li M."/>
        </authorList>
    </citation>
    <scope>NUCLEOTIDE SEQUENCE [LARGE SCALE GENOMIC DNA]</scope>
    <source>
        <strain evidence="9">SpSt-902</strain>
    </source>
</reference>
<comment type="caution">
    <text evidence="9">The sequence shown here is derived from an EMBL/GenBank/DDBJ whole genome shotgun (WGS) entry which is preliminary data.</text>
</comment>
<dbReference type="PROSITE" id="PS50861">
    <property type="entry name" value="AA_TRNA_LIGASE_II_GLYAB"/>
    <property type="match status" value="1"/>
</dbReference>
<dbReference type="EC" id="6.1.1.14" evidence="2"/>
<accession>A0A7C3QWA3</accession>
<dbReference type="GO" id="GO:0005829">
    <property type="term" value="C:cytosol"/>
    <property type="evidence" value="ECO:0007669"/>
    <property type="project" value="TreeGrafter"/>
</dbReference>
<evidence type="ECO:0000256" key="6">
    <source>
        <dbReference type="ARBA" id="ARBA00022917"/>
    </source>
</evidence>
<dbReference type="GO" id="GO:0006426">
    <property type="term" value="P:glycyl-tRNA aminoacylation"/>
    <property type="evidence" value="ECO:0007669"/>
    <property type="project" value="InterPro"/>
</dbReference>
<evidence type="ECO:0000256" key="5">
    <source>
        <dbReference type="ARBA" id="ARBA00022840"/>
    </source>
</evidence>
<dbReference type="InterPro" id="IPR015944">
    <property type="entry name" value="Gly-tRNA-synth_bsu"/>
</dbReference>
<dbReference type="PANTHER" id="PTHR30075">
    <property type="entry name" value="GLYCYL-TRNA SYNTHETASE"/>
    <property type="match status" value="1"/>
</dbReference>
<gene>
    <name evidence="9" type="primary">glyS</name>
    <name evidence="9" type="ORF">ENX03_04590</name>
</gene>
<organism evidence="9">
    <name type="scientific">Leptospirillum ferriphilum</name>
    <dbReference type="NCBI Taxonomy" id="178606"/>
    <lineage>
        <taxon>Bacteria</taxon>
        <taxon>Pseudomonadati</taxon>
        <taxon>Nitrospirota</taxon>
        <taxon>Nitrospiria</taxon>
        <taxon>Nitrospirales</taxon>
        <taxon>Nitrospiraceae</taxon>
        <taxon>Leptospirillum</taxon>
    </lineage>
</organism>
<dbReference type="GO" id="GO:0004820">
    <property type="term" value="F:glycine-tRNA ligase activity"/>
    <property type="evidence" value="ECO:0007669"/>
    <property type="project" value="UniProtKB-EC"/>
</dbReference>
<keyword evidence="6" id="KW-0648">Protein biosynthesis</keyword>
<evidence type="ECO:0000256" key="1">
    <source>
        <dbReference type="ARBA" id="ARBA00008226"/>
    </source>
</evidence>
<sequence length="739" mass="82177">MNLSSISRFPRPSRDLDRASLFEIGCEELPSGVLPALRQAIESRARLLRVEYRLGEGSVQVFGTPQRLILLMENLPDEQEPFRETVIGPPARLAGSLPDSPSPQAQGFAKSQGLEIREIRIVSTPRGDYLAAEKISPVLKTHAVLGELLAKTVEELPLPKTMRWGIDSGPFLRPVLWVMAFLGDREIDVKWAGLRSKPVTRSPRYAGLVPHPVRGVSHYVGLLEDWGIEPDPEKRGWLIERDLDLALRMEQDVGHISGGVIRRPDPELTTEVLDLIEGYRVILGSFPDRYLDLPTELIQTVLRVHQRFYVLEDPGKGLSSRFLAISGNPGADAALVRAGFEKVVRARLEDAQYYLNKDRSRPLASYISDLTGMVFFPGVGTIADKIRMARELAGWILDHIPEKDVAATGLSRGELAESIDRLSGLSKADLATGLVREFPELEGVIGAYYWEAEHRDSLQSDGADGRRVRLECDAIREHYKPRHAQDRLPETLPGRVLSLVDKVLHQAVGMAGGFVPSGSLDPYALRRAAHGMLAILRETRWPVSLDALIAKSRYLVPGKDPSAELEKFWKERLQAYWEREYPTLLVRSAIVSLTEPVWMAGSRLSFLDGALAREEATSLIALYNRLLNILSAPDVLRYAPPDPSLFRHPSEKALYMLMVEKGLLSEGGWSSKVQEGDWESIWASASLFVDPVGALFDGVMINDPDPLIRDNRQRLLGFLARGISLLGRLDQAPSPVRGG</sequence>
<evidence type="ECO:0000256" key="7">
    <source>
        <dbReference type="ARBA" id="ARBA00023146"/>
    </source>
</evidence>
<dbReference type="Pfam" id="PF02092">
    <property type="entry name" value="tRNA_synt_2f"/>
    <property type="match status" value="1"/>
</dbReference>
<keyword evidence="5" id="KW-0067">ATP-binding</keyword>
<evidence type="ECO:0000256" key="4">
    <source>
        <dbReference type="ARBA" id="ARBA00022741"/>
    </source>
</evidence>
<dbReference type="GO" id="GO:0005524">
    <property type="term" value="F:ATP binding"/>
    <property type="evidence" value="ECO:0007669"/>
    <property type="project" value="UniProtKB-KW"/>
</dbReference>
<keyword evidence="3 9" id="KW-0436">Ligase</keyword>
<evidence type="ECO:0000256" key="2">
    <source>
        <dbReference type="ARBA" id="ARBA00012829"/>
    </source>
</evidence>
<keyword evidence="7" id="KW-0030">Aminoacyl-tRNA synthetase</keyword>
<protein>
    <recommendedName>
        <fullName evidence="2">glycine--tRNA ligase</fullName>
        <ecNumber evidence="2">6.1.1.14</ecNumber>
    </recommendedName>
</protein>
<comment type="similarity">
    <text evidence="1">Belongs to the class-II aminoacyl-tRNA synthetase family.</text>
</comment>
<dbReference type="EMBL" id="DTMM01000089">
    <property type="protein sequence ID" value="HFT93208.1"/>
    <property type="molecule type" value="Genomic_DNA"/>
</dbReference>
<evidence type="ECO:0000256" key="8">
    <source>
        <dbReference type="ARBA" id="ARBA00047937"/>
    </source>
</evidence>
<comment type="catalytic activity">
    <reaction evidence="8">
        <text>tRNA(Gly) + glycine + ATP = glycyl-tRNA(Gly) + AMP + diphosphate</text>
        <dbReference type="Rhea" id="RHEA:16013"/>
        <dbReference type="Rhea" id="RHEA-COMP:9664"/>
        <dbReference type="Rhea" id="RHEA-COMP:9683"/>
        <dbReference type="ChEBI" id="CHEBI:30616"/>
        <dbReference type="ChEBI" id="CHEBI:33019"/>
        <dbReference type="ChEBI" id="CHEBI:57305"/>
        <dbReference type="ChEBI" id="CHEBI:78442"/>
        <dbReference type="ChEBI" id="CHEBI:78522"/>
        <dbReference type="ChEBI" id="CHEBI:456215"/>
        <dbReference type="EC" id="6.1.1.14"/>
    </reaction>
</comment>
<proteinExistence type="inferred from homology"/>
<dbReference type="PANTHER" id="PTHR30075:SF2">
    <property type="entry name" value="GLYCINE--TRNA LIGASE, CHLOROPLASTIC_MITOCHONDRIAL 2"/>
    <property type="match status" value="1"/>
</dbReference>
<name>A0A7C3QWA3_9BACT</name>
<dbReference type="AlphaFoldDB" id="A0A7C3QWA3"/>
<keyword evidence="4" id="KW-0547">Nucleotide-binding</keyword>
<dbReference type="InterPro" id="IPR006194">
    <property type="entry name" value="Gly-tRNA-synth_heterodimer"/>
</dbReference>
<dbReference type="PRINTS" id="PR01045">
    <property type="entry name" value="TRNASYNTHGB"/>
</dbReference>
<evidence type="ECO:0000256" key="3">
    <source>
        <dbReference type="ARBA" id="ARBA00022598"/>
    </source>
</evidence>